<proteinExistence type="predicted"/>
<organism evidence="1 2">
    <name type="scientific">Aristophania vespae</name>
    <dbReference type="NCBI Taxonomy" id="2697033"/>
    <lineage>
        <taxon>Bacteria</taxon>
        <taxon>Pseudomonadati</taxon>
        <taxon>Pseudomonadota</taxon>
        <taxon>Alphaproteobacteria</taxon>
        <taxon>Acetobacterales</taxon>
        <taxon>Acetobacteraceae</taxon>
        <taxon>Aristophania</taxon>
    </lineage>
</organism>
<keyword evidence="2" id="KW-1185">Reference proteome</keyword>
<dbReference type="EMBL" id="CP047652">
    <property type="protein sequence ID" value="QHI95093.1"/>
    <property type="molecule type" value="Genomic_DNA"/>
</dbReference>
<gene>
    <name evidence="1" type="ORF">GT348_01200</name>
</gene>
<name>A0A6P1NC59_9PROT</name>
<evidence type="ECO:0000313" key="2">
    <source>
        <dbReference type="Proteomes" id="UP000463975"/>
    </source>
</evidence>
<accession>A0A6P1NC59</accession>
<dbReference type="KEGG" id="bomb:GT348_01200"/>
<dbReference type="RefSeq" id="WP_160618171.1">
    <property type="nucleotide sequence ID" value="NZ_CP047652.1"/>
</dbReference>
<reference evidence="1 2" key="1">
    <citation type="submission" date="2020-01" db="EMBL/GenBank/DDBJ databases">
        <title>Genome sequencing of strain KACC 21507.</title>
        <authorList>
            <person name="Heo J."/>
            <person name="Kim S.-J."/>
            <person name="Kim J.-S."/>
            <person name="Hong S.-B."/>
            <person name="Kwon S.-W."/>
        </authorList>
    </citation>
    <scope>NUCLEOTIDE SEQUENCE [LARGE SCALE GENOMIC DNA]</scope>
    <source>
        <strain evidence="1 2">KACC 21507</strain>
    </source>
</reference>
<protein>
    <submittedName>
        <fullName evidence="1">Uncharacterized protein</fullName>
    </submittedName>
</protein>
<dbReference type="Proteomes" id="UP000463975">
    <property type="component" value="Chromosome"/>
</dbReference>
<sequence length="517" mass="57833">MKRPWLALCLIALVFAIAGMGIYRHASLELEHAVERFQAALPKGTVFTYRSASPAFLVRGVTLHDVTFKNGSSSFHAKLIRLGHPQFLPGGRLTLSSLLLKNTGYKTPKLQLDIKKIIFRHLLIPAAPGIIKGSDLTANSMRSLAMILTFNPENLTSLRFSRTHIEALNLLFPKAIETSYNNLTIREAHTESLTLEGYGHGKRVYGMLKNLSLGINLSKNDLNSFGTTFASALLFPKGKNAKTPLPATLSLSYLEAREGTPHLLKRPFKGDSQITRIFWERPLDLPWLNTGYLSVNDLKLAFNKDSVQNSTRLDSLSISRRDDNNGIRTEALLKGFHFRPTQKFNLPFSVNGSQSTLRLTLQNHRENNLWQGDATARLSLNNIGNLTLNSHYNYPDYNPLYKKTGLTRSFAQATEFNNTIITMHGDHFIDLGLAFAQQLEPLETRESLREDIIHNLDKLAEVRSFISPLADFWTDPRDRTLSISLGNISPAIFSKLSPTASAENIIDSLHVTSVNAR</sequence>
<dbReference type="AlphaFoldDB" id="A0A6P1NC59"/>
<evidence type="ECO:0000313" key="1">
    <source>
        <dbReference type="EMBL" id="QHI95093.1"/>
    </source>
</evidence>